<keyword evidence="6" id="KW-1015">Disulfide bond</keyword>
<dbReference type="InterPro" id="IPR001314">
    <property type="entry name" value="Peptidase_S1A"/>
</dbReference>
<dbReference type="Ensembl" id="ENSECRT00000021414.1">
    <property type="protein sequence ID" value="ENSECRP00000020961.1"/>
    <property type="gene ID" value="ENSECRG00000014047.1"/>
</dbReference>
<dbReference type="PRINTS" id="PR00722">
    <property type="entry name" value="CHYMOTRYPSIN"/>
</dbReference>
<dbReference type="PANTHER" id="PTHR24271">
    <property type="entry name" value="KALLIKREIN-RELATED"/>
    <property type="match status" value="1"/>
</dbReference>
<protein>
    <submittedName>
        <fullName evidence="8">Duodenase-1-like</fullName>
    </submittedName>
</protein>
<dbReference type="Gene3D" id="2.40.10.10">
    <property type="entry name" value="Trypsin-like serine proteases"/>
    <property type="match status" value="2"/>
</dbReference>
<dbReference type="InterPro" id="IPR018114">
    <property type="entry name" value="TRYPSIN_HIS"/>
</dbReference>
<sequence>MRPEICEALALAKAQLGSLKSEIIRGHSVKPHSRPYMAFVISKTNTSTSCGGFLVREDFVMTAAHCQGKEMFVVLGAHNIRADEHSQICFSISFSINQLEQNVTLNENIKPIPLPKIITDLPEGTNCLASGWGIISEEGTQIPDTLQEANIQVVERSCCRKQWGKIINKKMLCTEEVGCVGDSGGPLVCDGMAYGITSFGIEPCGFYGFPSVYTRISEYLSWVNTVMQKERH</sequence>
<proteinExistence type="predicted"/>
<keyword evidence="5" id="KW-0865">Zymogen</keyword>
<dbReference type="PANTHER" id="PTHR24271:SF81">
    <property type="entry name" value="GRANZYME B"/>
    <property type="match status" value="1"/>
</dbReference>
<dbReference type="InterPro" id="IPR043504">
    <property type="entry name" value="Peptidase_S1_PA_chymotrypsin"/>
</dbReference>
<dbReference type="SMART" id="SM00020">
    <property type="entry name" value="Tryp_SPc"/>
    <property type="match status" value="1"/>
</dbReference>
<keyword evidence="9" id="KW-1185">Reference proteome</keyword>
<evidence type="ECO:0000313" key="9">
    <source>
        <dbReference type="Proteomes" id="UP000694620"/>
    </source>
</evidence>
<evidence type="ECO:0000256" key="4">
    <source>
        <dbReference type="ARBA" id="ARBA00022825"/>
    </source>
</evidence>
<keyword evidence="3" id="KW-0378">Hydrolase</keyword>
<accession>A0A8C4SX50</accession>
<dbReference type="Pfam" id="PF00089">
    <property type="entry name" value="Trypsin"/>
    <property type="match status" value="1"/>
</dbReference>
<name>A0A8C4SX50_ERPCA</name>
<reference evidence="8" key="3">
    <citation type="submission" date="2025-09" db="UniProtKB">
        <authorList>
            <consortium name="Ensembl"/>
        </authorList>
    </citation>
    <scope>IDENTIFICATION</scope>
</reference>
<dbReference type="InterPro" id="IPR009003">
    <property type="entry name" value="Peptidase_S1_PA"/>
</dbReference>
<dbReference type="InterPro" id="IPR001254">
    <property type="entry name" value="Trypsin_dom"/>
</dbReference>
<evidence type="ECO:0000256" key="6">
    <source>
        <dbReference type="ARBA" id="ARBA00023157"/>
    </source>
</evidence>
<reference evidence="8" key="2">
    <citation type="submission" date="2025-08" db="UniProtKB">
        <authorList>
            <consortium name="Ensembl"/>
        </authorList>
    </citation>
    <scope>IDENTIFICATION</scope>
</reference>
<dbReference type="GO" id="GO:0004252">
    <property type="term" value="F:serine-type endopeptidase activity"/>
    <property type="evidence" value="ECO:0007669"/>
    <property type="project" value="InterPro"/>
</dbReference>
<keyword evidence="2" id="KW-0732">Signal</keyword>
<dbReference type="PROSITE" id="PS50240">
    <property type="entry name" value="TRYPSIN_DOM"/>
    <property type="match status" value="1"/>
</dbReference>
<dbReference type="SUPFAM" id="SSF50494">
    <property type="entry name" value="Trypsin-like serine proteases"/>
    <property type="match status" value="1"/>
</dbReference>
<dbReference type="PROSITE" id="PS00134">
    <property type="entry name" value="TRYPSIN_HIS"/>
    <property type="match status" value="1"/>
</dbReference>
<gene>
    <name evidence="8" type="primary">LOC114662648</name>
</gene>
<feature type="domain" description="Peptidase S1" evidence="7">
    <location>
        <begin position="23"/>
        <end position="228"/>
    </location>
</feature>
<keyword evidence="4" id="KW-0720">Serine protease</keyword>
<keyword evidence="1" id="KW-0645">Protease</keyword>
<evidence type="ECO:0000256" key="1">
    <source>
        <dbReference type="ARBA" id="ARBA00022670"/>
    </source>
</evidence>
<reference evidence="8" key="1">
    <citation type="submission" date="2021-06" db="EMBL/GenBank/DDBJ databases">
        <authorList>
            <consortium name="Wellcome Sanger Institute Data Sharing"/>
        </authorList>
    </citation>
    <scope>NUCLEOTIDE SEQUENCE [LARGE SCALE GENOMIC DNA]</scope>
</reference>
<dbReference type="CDD" id="cd00190">
    <property type="entry name" value="Tryp_SPc"/>
    <property type="match status" value="1"/>
</dbReference>
<dbReference type="AlphaFoldDB" id="A0A8C4SX50"/>
<evidence type="ECO:0000256" key="5">
    <source>
        <dbReference type="ARBA" id="ARBA00023145"/>
    </source>
</evidence>
<evidence type="ECO:0000256" key="2">
    <source>
        <dbReference type="ARBA" id="ARBA00022729"/>
    </source>
</evidence>
<organism evidence="8 9">
    <name type="scientific">Erpetoichthys calabaricus</name>
    <name type="common">Rope fish</name>
    <name type="synonym">Calamoichthys calabaricus</name>
    <dbReference type="NCBI Taxonomy" id="27687"/>
    <lineage>
        <taxon>Eukaryota</taxon>
        <taxon>Metazoa</taxon>
        <taxon>Chordata</taxon>
        <taxon>Craniata</taxon>
        <taxon>Vertebrata</taxon>
        <taxon>Euteleostomi</taxon>
        <taxon>Actinopterygii</taxon>
        <taxon>Polypteriformes</taxon>
        <taxon>Polypteridae</taxon>
        <taxon>Erpetoichthys</taxon>
    </lineage>
</organism>
<evidence type="ECO:0000313" key="8">
    <source>
        <dbReference type="Ensembl" id="ENSECRP00000020961.1"/>
    </source>
</evidence>
<dbReference type="GeneTree" id="ENSGT01030000234551"/>
<evidence type="ECO:0000259" key="7">
    <source>
        <dbReference type="PROSITE" id="PS50240"/>
    </source>
</evidence>
<dbReference type="GO" id="GO:0006508">
    <property type="term" value="P:proteolysis"/>
    <property type="evidence" value="ECO:0007669"/>
    <property type="project" value="UniProtKB-KW"/>
</dbReference>
<dbReference type="Proteomes" id="UP000694620">
    <property type="component" value="Chromosome 12"/>
</dbReference>
<evidence type="ECO:0000256" key="3">
    <source>
        <dbReference type="ARBA" id="ARBA00022801"/>
    </source>
</evidence>
<dbReference type="FunFam" id="2.40.10.10:FF:000036">
    <property type="entry name" value="Trypsin beta"/>
    <property type="match status" value="1"/>
</dbReference>